<feature type="domain" description="EGF-like" evidence="2">
    <location>
        <begin position="480"/>
        <end position="513"/>
    </location>
</feature>
<dbReference type="InterPro" id="IPR014756">
    <property type="entry name" value="Ig_E-set"/>
</dbReference>
<dbReference type="OrthoDB" id="6130531at2759"/>
<dbReference type="EMBL" id="AJWJ01000618">
    <property type="protein sequence ID" value="KAF2069670.1"/>
    <property type="molecule type" value="Genomic_DNA"/>
</dbReference>
<keyword evidence="1" id="KW-1015">Disulfide bond</keyword>
<feature type="disulfide bond" evidence="1">
    <location>
        <begin position="503"/>
        <end position="512"/>
    </location>
</feature>
<comment type="caution">
    <text evidence="3">The sequence shown here is derived from an EMBL/GenBank/DDBJ whole genome shotgun (WGS) entry which is preliminary data.</text>
</comment>
<dbReference type="InterPro" id="IPR053331">
    <property type="entry name" value="EGF-like_comC"/>
</dbReference>
<keyword evidence="1" id="KW-0245">EGF-like domain</keyword>
<proteinExistence type="predicted"/>
<evidence type="ECO:0000313" key="3">
    <source>
        <dbReference type="EMBL" id="KAF2069670.1"/>
    </source>
</evidence>
<dbReference type="AlphaFoldDB" id="A0A8J4PKQ5"/>
<dbReference type="PANTHER" id="PTHR24032">
    <property type="entry name" value="EGF-LIKE DOMAIN-CONTAINING PROTEIN-RELATED-RELATED"/>
    <property type="match status" value="1"/>
</dbReference>
<dbReference type="SUPFAM" id="SSF81296">
    <property type="entry name" value="E set domains"/>
    <property type="match status" value="1"/>
</dbReference>
<keyword evidence="4" id="KW-1185">Reference proteome</keyword>
<dbReference type="CDD" id="cd00603">
    <property type="entry name" value="IPT_PCSR"/>
    <property type="match status" value="1"/>
</dbReference>
<reference evidence="3" key="1">
    <citation type="submission" date="2020-01" db="EMBL/GenBank/DDBJ databases">
        <title>Development of genomics and gene disruption for Polysphondylium violaceum indicates a role for the polyketide synthase stlB in stalk morphogenesis.</title>
        <authorList>
            <person name="Narita B."/>
            <person name="Kawabe Y."/>
            <person name="Kin K."/>
            <person name="Saito T."/>
            <person name="Gibbs R."/>
            <person name="Kuspa A."/>
            <person name="Muzny D."/>
            <person name="Queller D."/>
            <person name="Richards S."/>
            <person name="Strassman J."/>
            <person name="Sucgang R."/>
            <person name="Worley K."/>
            <person name="Schaap P."/>
        </authorList>
    </citation>
    <scope>NUCLEOTIDE SEQUENCE</scope>
    <source>
        <strain evidence="3">QSvi11</strain>
    </source>
</reference>
<organism evidence="3 4">
    <name type="scientific">Polysphondylium violaceum</name>
    <dbReference type="NCBI Taxonomy" id="133409"/>
    <lineage>
        <taxon>Eukaryota</taxon>
        <taxon>Amoebozoa</taxon>
        <taxon>Evosea</taxon>
        <taxon>Eumycetozoa</taxon>
        <taxon>Dictyostelia</taxon>
        <taxon>Dictyosteliales</taxon>
        <taxon>Dictyosteliaceae</taxon>
        <taxon>Polysphondylium</taxon>
    </lineage>
</organism>
<evidence type="ECO:0000256" key="1">
    <source>
        <dbReference type="PROSITE-ProRule" id="PRU00076"/>
    </source>
</evidence>
<sequence>MNIICNDIDISYSFKSTILVNVDITQDVIKISNGKYSFQIKDSKGELSNTIVVYGIDYPTFIQSNFVIFIISKGFDAIDTSKIIVGADLESFVPITYINDTTSSFILPFTIAKTYTTNLYDSQSSPPTNVMSFFTFFSPTIDSFYFKNMNMYIHGHYYSTSSRIKLNSVQCDSIEAKGKGGAICRFEPYLFLTKTVDMVVGVFSISEPSFNRSIENEIKFQRTVLLQILSSPTSSRIDVSVLGPLYRAPHIFGHTLEPYPVLSYNASIVSFIPPTGAYCDYLYLGFTDTQGDRISNSLYLCPTPVIHSISPRPDSLLGGVVTVTGSFFNTTVGYLSKPSTTLNYIFKNGSLLDCPQSTDYDPISFIYTFKCYFPPGSGGFSFIAKNSIGHYAQIDYSYTLSITLLTSNIKYGTAGKITIHGEGFSNPNVFVGGSECLDVLVENGGRLLTCLFKADVLPTNNEKTLELVLKNDGAFAYQVFSYICPTICSSHGVCNIESIQCFCENGWSGYDCSTCNPSISMITSTKYGAPGTVTIVGNDFVNLNLVVTIGGSFCGKIVVSQDLTTITCLFQSDVSVPNDNTLLEVSVTIDHKFTTSKQL</sequence>
<name>A0A8J4PKQ5_9MYCE</name>
<dbReference type="Proteomes" id="UP000695562">
    <property type="component" value="Unassembled WGS sequence"/>
</dbReference>
<evidence type="ECO:0000313" key="4">
    <source>
        <dbReference type="Proteomes" id="UP000695562"/>
    </source>
</evidence>
<feature type="non-terminal residue" evidence="3">
    <location>
        <position position="599"/>
    </location>
</feature>
<protein>
    <recommendedName>
        <fullName evidence="2">EGF-like domain-containing protein</fullName>
    </recommendedName>
</protein>
<evidence type="ECO:0000259" key="2">
    <source>
        <dbReference type="PROSITE" id="PS50026"/>
    </source>
</evidence>
<gene>
    <name evidence="3" type="ORF">CYY_009018</name>
</gene>
<accession>A0A8J4PKQ5</accession>
<feature type="disulfide bond" evidence="1">
    <location>
        <begin position="484"/>
        <end position="494"/>
    </location>
</feature>
<dbReference type="PROSITE" id="PS50026">
    <property type="entry name" value="EGF_3"/>
    <property type="match status" value="1"/>
</dbReference>
<comment type="caution">
    <text evidence="1">Lacks conserved residue(s) required for the propagation of feature annotation.</text>
</comment>
<dbReference type="PROSITE" id="PS00022">
    <property type="entry name" value="EGF_1"/>
    <property type="match status" value="1"/>
</dbReference>
<dbReference type="InterPro" id="IPR000742">
    <property type="entry name" value="EGF"/>
</dbReference>